<evidence type="ECO:0000313" key="18">
    <source>
        <dbReference type="Proteomes" id="UP001501821"/>
    </source>
</evidence>
<evidence type="ECO:0000256" key="4">
    <source>
        <dbReference type="ARBA" id="ARBA00022475"/>
    </source>
</evidence>
<evidence type="ECO:0000256" key="5">
    <source>
        <dbReference type="ARBA" id="ARBA00022547"/>
    </source>
</evidence>
<keyword evidence="18" id="KW-1185">Reference proteome</keyword>
<gene>
    <name evidence="14" type="primary">atpF</name>
    <name evidence="17" type="ORF">GCM10022242_27800</name>
</gene>
<reference evidence="18" key="1">
    <citation type="journal article" date="2019" name="Int. J. Syst. Evol. Microbiol.">
        <title>The Global Catalogue of Microorganisms (GCM) 10K type strain sequencing project: providing services to taxonomists for standard genome sequencing and annotation.</title>
        <authorList>
            <consortium name="The Broad Institute Genomics Platform"/>
            <consortium name="The Broad Institute Genome Sequencing Center for Infectious Disease"/>
            <person name="Wu L."/>
            <person name="Ma J."/>
        </authorList>
    </citation>
    <scope>NUCLEOTIDE SEQUENCE [LARGE SCALE GENOMIC DNA]</scope>
    <source>
        <strain evidence="18">JCM 16953</strain>
    </source>
</reference>
<keyword evidence="7 14" id="KW-0375">Hydrogen ion transport</keyword>
<dbReference type="InterPro" id="IPR002146">
    <property type="entry name" value="ATP_synth_b/b'su_bac/chlpt"/>
</dbReference>
<feature type="coiled-coil region" evidence="16">
    <location>
        <begin position="50"/>
        <end position="98"/>
    </location>
</feature>
<proteinExistence type="inferred from homology"/>
<keyword evidence="4 14" id="KW-1003">Cell membrane</keyword>
<dbReference type="PANTHER" id="PTHR33445:SF1">
    <property type="entry name" value="ATP SYNTHASE SUBUNIT B"/>
    <property type="match status" value="1"/>
</dbReference>
<dbReference type="EMBL" id="BAABAH010000010">
    <property type="protein sequence ID" value="GAA3824861.1"/>
    <property type="molecule type" value="Genomic_DNA"/>
</dbReference>
<dbReference type="SUPFAM" id="SSF81573">
    <property type="entry name" value="F1F0 ATP synthase subunit B, membrane domain"/>
    <property type="match status" value="1"/>
</dbReference>
<comment type="subcellular location">
    <subcellularLocation>
        <location evidence="1 14">Cell membrane</location>
        <topology evidence="1 14">Single-pass membrane protein</topology>
    </subcellularLocation>
</comment>
<keyword evidence="9 14" id="KW-0406">Ion transport</keyword>
<evidence type="ECO:0000256" key="16">
    <source>
        <dbReference type="SAM" id="Coils"/>
    </source>
</evidence>
<keyword evidence="6 14" id="KW-0812">Transmembrane</keyword>
<keyword evidence="11 14" id="KW-0066">ATP synthesis</keyword>
<comment type="similarity">
    <text evidence="2 14 15">Belongs to the ATPase B chain family.</text>
</comment>
<evidence type="ECO:0000256" key="15">
    <source>
        <dbReference type="RuleBase" id="RU003848"/>
    </source>
</evidence>
<evidence type="ECO:0000256" key="10">
    <source>
        <dbReference type="ARBA" id="ARBA00023136"/>
    </source>
</evidence>
<evidence type="ECO:0000256" key="14">
    <source>
        <dbReference type="HAMAP-Rule" id="MF_01398"/>
    </source>
</evidence>
<keyword evidence="8 14" id="KW-1133">Transmembrane helix</keyword>
<dbReference type="Gene3D" id="1.20.5.620">
    <property type="entry name" value="F1F0 ATP synthase subunit B, membrane domain"/>
    <property type="match status" value="1"/>
</dbReference>
<evidence type="ECO:0000313" key="17">
    <source>
        <dbReference type="EMBL" id="GAA3824861.1"/>
    </source>
</evidence>
<protein>
    <recommendedName>
        <fullName evidence="14">ATP synthase subunit b</fullName>
    </recommendedName>
    <alternativeName>
        <fullName evidence="14">ATP synthase F(0) sector subunit b</fullName>
    </alternativeName>
    <alternativeName>
        <fullName evidence="14">ATPase subunit I</fullName>
    </alternativeName>
    <alternativeName>
        <fullName evidence="14">F-type ATPase subunit b</fullName>
        <shortName evidence="14">F-ATPase subunit b</shortName>
    </alternativeName>
</protein>
<evidence type="ECO:0000256" key="8">
    <source>
        <dbReference type="ARBA" id="ARBA00022989"/>
    </source>
</evidence>
<evidence type="ECO:0000256" key="12">
    <source>
        <dbReference type="ARBA" id="ARBA00025198"/>
    </source>
</evidence>
<comment type="subunit">
    <text evidence="13 14">F-type ATPases have 2 components, F(1) - the catalytic core - and F(0) - the membrane proton channel. F(1) has five subunits: alpha(3), beta(3), gamma(1), delta(1), epsilon(1). F(0) has three main subunits: a(1), b(2) and c(10-14). The alpha and beta chains form an alternating ring which encloses part of the gamma chain. F(1) is attached to F(0) by a central stalk formed by the gamma and epsilon chains, while a peripheral stalk is formed by the delta and b chains.</text>
</comment>
<sequence>MTKPQMIPLESNFLVPNGTFFVELIAFAIMFFILAKYIVPPINRAMTARQEAIRQQFAELDQAKEEANSAKDEFQSQIAEARQEAARIREQAREQGAAIIAEMREQAQAEAARIVEHGKTQIDAERQQAVASLRAEVGGLATELAGRIVGESLEDEARQSRVVDRFLEDLNDKAPAGGSH</sequence>
<dbReference type="PANTHER" id="PTHR33445">
    <property type="entry name" value="ATP SYNTHASE SUBUNIT B', CHLOROPLASTIC"/>
    <property type="match status" value="1"/>
</dbReference>
<keyword evidence="5 14" id="KW-0138">CF(0)</keyword>
<evidence type="ECO:0000256" key="3">
    <source>
        <dbReference type="ARBA" id="ARBA00022448"/>
    </source>
</evidence>
<dbReference type="Pfam" id="PF00430">
    <property type="entry name" value="ATP-synt_B"/>
    <property type="match status" value="1"/>
</dbReference>
<evidence type="ECO:0000256" key="11">
    <source>
        <dbReference type="ARBA" id="ARBA00023310"/>
    </source>
</evidence>
<evidence type="ECO:0000256" key="13">
    <source>
        <dbReference type="ARBA" id="ARBA00025830"/>
    </source>
</evidence>
<dbReference type="HAMAP" id="MF_01398">
    <property type="entry name" value="ATP_synth_b_bprime"/>
    <property type="match status" value="1"/>
</dbReference>
<evidence type="ECO:0000256" key="2">
    <source>
        <dbReference type="ARBA" id="ARBA00005513"/>
    </source>
</evidence>
<name>A0ABP7IRG2_9ACTN</name>
<dbReference type="InterPro" id="IPR050059">
    <property type="entry name" value="ATP_synthase_B_chain"/>
</dbReference>
<comment type="caution">
    <text evidence="17">The sequence shown here is derived from an EMBL/GenBank/DDBJ whole genome shotgun (WGS) entry which is preliminary data.</text>
</comment>
<dbReference type="NCBIfam" id="TIGR01144">
    <property type="entry name" value="ATP_synt_b"/>
    <property type="match status" value="1"/>
</dbReference>
<dbReference type="CDD" id="cd06503">
    <property type="entry name" value="ATP-synt_Fo_b"/>
    <property type="match status" value="1"/>
</dbReference>
<dbReference type="RefSeq" id="WP_344776427.1">
    <property type="nucleotide sequence ID" value="NZ_BAABAH010000010.1"/>
</dbReference>
<comment type="function">
    <text evidence="14">Component of the F(0) channel, it forms part of the peripheral stalk, linking F(1) to F(0).</text>
</comment>
<keyword evidence="3 14" id="KW-0813">Transport</keyword>
<evidence type="ECO:0000256" key="1">
    <source>
        <dbReference type="ARBA" id="ARBA00004162"/>
    </source>
</evidence>
<dbReference type="Proteomes" id="UP001501821">
    <property type="component" value="Unassembled WGS sequence"/>
</dbReference>
<organism evidence="17 18">
    <name type="scientific">Nocardioides panacisoli</name>
    <dbReference type="NCBI Taxonomy" id="627624"/>
    <lineage>
        <taxon>Bacteria</taxon>
        <taxon>Bacillati</taxon>
        <taxon>Actinomycetota</taxon>
        <taxon>Actinomycetes</taxon>
        <taxon>Propionibacteriales</taxon>
        <taxon>Nocardioidaceae</taxon>
        <taxon>Nocardioides</taxon>
    </lineage>
</organism>
<evidence type="ECO:0000256" key="9">
    <source>
        <dbReference type="ARBA" id="ARBA00023065"/>
    </source>
</evidence>
<dbReference type="InterPro" id="IPR005864">
    <property type="entry name" value="ATP_synth_F0_bsu_bac"/>
</dbReference>
<feature type="transmembrane region" description="Helical" evidence="14">
    <location>
        <begin position="20"/>
        <end position="39"/>
    </location>
</feature>
<evidence type="ECO:0000256" key="7">
    <source>
        <dbReference type="ARBA" id="ARBA00022781"/>
    </source>
</evidence>
<keyword evidence="16" id="KW-0175">Coiled coil</keyword>
<comment type="function">
    <text evidence="12 14">F(1)F(0) ATP synthase produces ATP from ADP in the presence of a proton or sodium gradient. F-type ATPases consist of two structural domains, F(1) containing the extramembraneous catalytic core and F(0) containing the membrane proton channel, linked together by a central stalk and a peripheral stalk. During catalysis, ATP synthesis in the catalytic domain of F(1) is coupled via a rotary mechanism of the central stalk subunits to proton translocation.</text>
</comment>
<accession>A0ABP7IRG2</accession>
<dbReference type="NCBIfam" id="NF004412">
    <property type="entry name" value="PRK05759.1-3"/>
    <property type="match status" value="1"/>
</dbReference>
<keyword evidence="10 14" id="KW-0472">Membrane</keyword>
<dbReference type="InterPro" id="IPR028987">
    <property type="entry name" value="ATP_synth_B-like_membr_sf"/>
</dbReference>
<evidence type="ECO:0000256" key="6">
    <source>
        <dbReference type="ARBA" id="ARBA00022692"/>
    </source>
</evidence>